<dbReference type="EMBL" id="QSHU01000002">
    <property type="protein sequence ID" value="RHC41265.1"/>
    <property type="molecule type" value="Genomic_DNA"/>
</dbReference>
<dbReference type="AlphaFoldDB" id="A0A413DH27"/>
<dbReference type="Proteomes" id="UP000286104">
    <property type="component" value="Unassembled WGS sequence"/>
</dbReference>
<dbReference type="InterPro" id="IPR038559">
    <property type="entry name" value="XkdN-like_sf"/>
</dbReference>
<evidence type="ECO:0000313" key="4">
    <source>
        <dbReference type="Proteomes" id="UP000286104"/>
    </source>
</evidence>
<protein>
    <recommendedName>
        <fullName evidence="5">XkdN-like protein</fullName>
    </recommendedName>
</protein>
<dbReference type="Proteomes" id="UP000283683">
    <property type="component" value="Unassembled WGS sequence"/>
</dbReference>
<evidence type="ECO:0000313" key="2">
    <source>
        <dbReference type="EMBL" id="RHC41265.1"/>
    </source>
</evidence>
<sequence>MNLVERLLAVDKGEFDKIETKKLKSKQLSKIVGEDAEVTIQAVDGDLFGGLSASGLDEEGEVDYGRAFSTNAKIAAAGIIEPDLKNEQLLKHLGVATPADAAKKIFKGEINRISTEIAKLSGFENEETTDKTVKN</sequence>
<dbReference type="RefSeq" id="WP_118327308.1">
    <property type="nucleotide sequence ID" value="NZ_QSAZ01000019.1"/>
</dbReference>
<dbReference type="Gene3D" id="3.30.2220.30">
    <property type="match status" value="1"/>
</dbReference>
<name>A0A413DH27_9FIRM</name>
<reference evidence="3 4" key="1">
    <citation type="submission" date="2018-08" db="EMBL/GenBank/DDBJ databases">
        <title>A genome reference for cultivated species of the human gut microbiota.</title>
        <authorList>
            <person name="Zou Y."/>
            <person name="Xue W."/>
            <person name="Luo G."/>
        </authorList>
    </citation>
    <scope>NUCLEOTIDE SEQUENCE [LARGE SCALE GENOMIC DNA]</scope>
    <source>
        <strain evidence="1 3">AF06-19</strain>
        <strain evidence="2 4">AM36-3AA</strain>
    </source>
</reference>
<comment type="caution">
    <text evidence="1">The sequence shown here is derived from an EMBL/GenBank/DDBJ whole genome shotgun (WGS) entry which is preliminary data.</text>
</comment>
<dbReference type="EMBL" id="QSAZ01000019">
    <property type="protein sequence ID" value="RGW85171.1"/>
    <property type="molecule type" value="Genomic_DNA"/>
</dbReference>
<evidence type="ECO:0000313" key="1">
    <source>
        <dbReference type="EMBL" id="RGW85171.1"/>
    </source>
</evidence>
<evidence type="ECO:0008006" key="5">
    <source>
        <dbReference type="Google" id="ProtNLM"/>
    </source>
</evidence>
<organism evidence="1 3">
    <name type="scientific">Agathobacter rectalis</name>
    <dbReference type="NCBI Taxonomy" id="39491"/>
    <lineage>
        <taxon>Bacteria</taxon>
        <taxon>Bacillati</taxon>
        <taxon>Bacillota</taxon>
        <taxon>Clostridia</taxon>
        <taxon>Lachnospirales</taxon>
        <taxon>Lachnospiraceae</taxon>
        <taxon>Agathobacter</taxon>
    </lineage>
</organism>
<accession>A0A413DH27</accession>
<evidence type="ECO:0000313" key="3">
    <source>
        <dbReference type="Proteomes" id="UP000283683"/>
    </source>
</evidence>
<proteinExistence type="predicted"/>
<dbReference type="Pfam" id="PF08890">
    <property type="entry name" value="Phage_TAC_5"/>
    <property type="match status" value="1"/>
</dbReference>
<gene>
    <name evidence="2" type="ORF">DW848_02150</name>
    <name evidence="1" type="ORF">DWV45_14700</name>
</gene>
<dbReference type="InterPro" id="IPR014986">
    <property type="entry name" value="XkdN-like"/>
</dbReference>